<dbReference type="RefSeq" id="XP_007840269.1">
    <property type="nucleotide sequence ID" value="XM_007842078.1"/>
</dbReference>
<dbReference type="HOGENOM" id="CLU_017366_2_0_1"/>
<dbReference type="OMA" id="AWTTWKK"/>
<dbReference type="InParanoid" id="W3WMB4"/>
<dbReference type="PANTHER" id="PTHR35204">
    <property type="entry name" value="YALI0A21131P"/>
    <property type="match status" value="1"/>
</dbReference>
<dbReference type="Proteomes" id="UP000030651">
    <property type="component" value="Unassembled WGS sequence"/>
</dbReference>
<dbReference type="KEGG" id="pfy:PFICI_13497"/>
<protein>
    <submittedName>
        <fullName evidence="2">Uncharacterized protein</fullName>
    </submittedName>
</protein>
<gene>
    <name evidence="2" type="ORF">PFICI_13497</name>
</gene>
<accession>W3WMB4</accession>
<dbReference type="eggNOG" id="ENOG502QRJE">
    <property type="taxonomic scope" value="Eukaryota"/>
</dbReference>
<dbReference type="EMBL" id="KI912119">
    <property type="protein sequence ID" value="ETS75013.1"/>
    <property type="molecule type" value="Genomic_DNA"/>
</dbReference>
<reference evidence="3" key="1">
    <citation type="journal article" date="2015" name="BMC Genomics">
        <title>Genomic and transcriptomic analysis of the endophytic fungus Pestalotiopsis fici reveals its lifestyle and high potential for synthesis of natural products.</title>
        <authorList>
            <person name="Wang X."/>
            <person name="Zhang X."/>
            <person name="Liu L."/>
            <person name="Xiang M."/>
            <person name="Wang W."/>
            <person name="Sun X."/>
            <person name="Che Y."/>
            <person name="Guo L."/>
            <person name="Liu G."/>
            <person name="Guo L."/>
            <person name="Wang C."/>
            <person name="Yin W.B."/>
            <person name="Stadler M."/>
            <person name="Zhang X."/>
            <person name="Liu X."/>
        </authorList>
    </citation>
    <scope>NUCLEOTIDE SEQUENCE [LARGE SCALE GENOMIC DNA]</scope>
    <source>
        <strain evidence="3">W106-1 / CGMCC3.15140</strain>
    </source>
</reference>
<sequence length="543" mass="61724">MLSRVSIYLVFLLFEGISASPSLPIAHGKQGSFLPSTEAAIKHGPQIFNALHDAMRQFGSSIHHNGMSLFQATMPTGTILYHGSYSTDVPERLEWLAFEIEHAENFARGRLRRRDNASDIFMSDNASQKPLESRQPKVHHQLDDFRTTESSLDGSITVSRDRGRCFDKWNPDDCEFTSGYLHVFQALRPLNLLYIDGMAAAKSGMGSNDIEDFVVAGNRTRSFLEDFVRAAELCEWGEAWHIDGFIRMEPGFEVVYCNFRDGALQRLSVTRRPRQMFSMSDLMYDKFEWMRAASQRYHGFAAGRVVLDYSSMVSAYFYPLNLTNPNATRPELPRLLSATDAELAVIKAHLERKTPAARGETSSQGGTDWQGVTDMVVTRYADVLQLGSKCETVEAMKRFLDHLLMMYIDHEQDKVDLRKAEQSCAKHYLLGTVTTTPEEELIYAGILATTRLICDTLFRAYEVVQNSEPDVESLTEAVSLVQGLMDTLRWSKWKECGPCASNEICYVAMWPFGNTEDHFSPSCLNASSTFDRDSYWTWEWPYW</sequence>
<dbReference type="InterPro" id="IPR038921">
    <property type="entry name" value="YOR389W-like"/>
</dbReference>
<name>W3WMB4_PESFW</name>
<dbReference type="AlphaFoldDB" id="W3WMB4"/>
<feature type="signal peptide" evidence="1">
    <location>
        <begin position="1"/>
        <end position="19"/>
    </location>
</feature>
<evidence type="ECO:0000256" key="1">
    <source>
        <dbReference type="SAM" id="SignalP"/>
    </source>
</evidence>
<keyword evidence="3" id="KW-1185">Reference proteome</keyword>
<dbReference type="FunCoup" id="W3WMB4">
    <property type="interactions" value="16"/>
</dbReference>
<proteinExistence type="predicted"/>
<evidence type="ECO:0000313" key="3">
    <source>
        <dbReference type="Proteomes" id="UP000030651"/>
    </source>
</evidence>
<evidence type="ECO:0000313" key="2">
    <source>
        <dbReference type="EMBL" id="ETS75013.1"/>
    </source>
</evidence>
<keyword evidence="1" id="KW-0732">Signal</keyword>
<organism evidence="2 3">
    <name type="scientific">Pestalotiopsis fici (strain W106-1 / CGMCC3.15140)</name>
    <dbReference type="NCBI Taxonomy" id="1229662"/>
    <lineage>
        <taxon>Eukaryota</taxon>
        <taxon>Fungi</taxon>
        <taxon>Dikarya</taxon>
        <taxon>Ascomycota</taxon>
        <taxon>Pezizomycotina</taxon>
        <taxon>Sordariomycetes</taxon>
        <taxon>Xylariomycetidae</taxon>
        <taxon>Amphisphaeriales</taxon>
        <taxon>Sporocadaceae</taxon>
        <taxon>Pestalotiopsis</taxon>
    </lineage>
</organism>
<feature type="chain" id="PRO_5004835153" evidence="1">
    <location>
        <begin position="20"/>
        <end position="543"/>
    </location>
</feature>
<dbReference type="GeneID" id="19278510"/>
<dbReference type="PANTHER" id="PTHR35204:SF1">
    <property type="entry name" value="ENTEROTOXIN"/>
    <property type="match status" value="1"/>
</dbReference>
<dbReference type="OrthoDB" id="10261782at2759"/>